<comment type="caution">
    <text evidence="1">The sequence shown here is derived from an EMBL/GenBank/DDBJ whole genome shotgun (WGS) entry which is preliminary data.</text>
</comment>
<dbReference type="SUPFAM" id="SSF56112">
    <property type="entry name" value="Protein kinase-like (PK-like)"/>
    <property type="match status" value="1"/>
</dbReference>
<proteinExistence type="predicted"/>
<sequence length="214" mass="23196">MSAAARFTFLHWAADEAVGDIHRYTSGGFHLVRLGDVISAPGENAARRYRVLHKLGHGSFATVCVLTLITHAGILVHNVVGSLLELSHTAVGKNQAKELCRQITTGLGFLHRNGIAHGSKSMRSNMSRLLDLLDLYVGDLGFSLPNLVAHSEHDILDLFGSPECCIVLPREALNQDGLPPYPVPPISLTNYVLTKDPEFADSLHVEIMDLGNGT</sequence>
<dbReference type="AlphaFoldDB" id="A0AAD7AU79"/>
<name>A0AAD7AU79_9AGAR</name>
<keyword evidence="2" id="KW-1185">Reference proteome</keyword>
<accession>A0AAD7AU79</accession>
<organism evidence="1 2">
    <name type="scientific">Mycena albidolilacea</name>
    <dbReference type="NCBI Taxonomy" id="1033008"/>
    <lineage>
        <taxon>Eukaryota</taxon>
        <taxon>Fungi</taxon>
        <taxon>Dikarya</taxon>
        <taxon>Basidiomycota</taxon>
        <taxon>Agaricomycotina</taxon>
        <taxon>Agaricomycetes</taxon>
        <taxon>Agaricomycetidae</taxon>
        <taxon>Agaricales</taxon>
        <taxon>Marasmiineae</taxon>
        <taxon>Mycenaceae</taxon>
        <taxon>Mycena</taxon>
    </lineage>
</organism>
<evidence type="ECO:0008006" key="3">
    <source>
        <dbReference type="Google" id="ProtNLM"/>
    </source>
</evidence>
<evidence type="ECO:0000313" key="2">
    <source>
        <dbReference type="Proteomes" id="UP001218218"/>
    </source>
</evidence>
<gene>
    <name evidence="1" type="ORF">DFH08DRAFT_981199</name>
</gene>
<reference evidence="1" key="1">
    <citation type="submission" date="2023-03" db="EMBL/GenBank/DDBJ databases">
        <title>Massive genome expansion in bonnet fungi (Mycena s.s.) driven by repeated elements and novel gene families across ecological guilds.</title>
        <authorList>
            <consortium name="Lawrence Berkeley National Laboratory"/>
            <person name="Harder C.B."/>
            <person name="Miyauchi S."/>
            <person name="Viragh M."/>
            <person name="Kuo A."/>
            <person name="Thoen E."/>
            <person name="Andreopoulos B."/>
            <person name="Lu D."/>
            <person name="Skrede I."/>
            <person name="Drula E."/>
            <person name="Henrissat B."/>
            <person name="Morin E."/>
            <person name="Kohler A."/>
            <person name="Barry K."/>
            <person name="LaButti K."/>
            <person name="Morin E."/>
            <person name="Salamov A."/>
            <person name="Lipzen A."/>
            <person name="Mereny Z."/>
            <person name="Hegedus B."/>
            <person name="Baldrian P."/>
            <person name="Stursova M."/>
            <person name="Weitz H."/>
            <person name="Taylor A."/>
            <person name="Grigoriev I.V."/>
            <person name="Nagy L.G."/>
            <person name="Martin F."/>
            <person name="Kauserud H."/>
        </authorList>
    </citation>
    <scope>NUCLEOTIDE SEQUENCE</scope>
    <source>
        <strain evidence="1">CBHHK002</strain>
    </source>
</reference>
<dbReference type="Proteomes" id="UP001218218">
    <property type="component" value="Unassembled WGS sequence"/>
</dbReference>
<dbReference type="EMBL" id="JARIHO010000001">
    <property type="protein sequence ID" value="KAJ7368015.1"/>
    <property type="molecule type" value="Genomic_DNA"/>
</dbReference>
<evidence type="ECO:0000313" key="1">
    <source>
        <dbReference type="EMBL" id="KAJ7368015.1"/>
    </source>
</evidence>
<dbReference type="Gene3D" id="3.30.200.20">
    <property type="entry name" value="Phosphorylase Kinase, domain 1"/>
    <property type="match status" value="1"/>
</dbReference>
<protein>
    <recommendedName>
        <fullName evidence="3">Protein kinase domain-containing protein</fullName>
    </recommendedName>
</protein>
<dbReference type="InterPro" id="IPR011009">
    <property type="entry name" value="Kinase-like_dom_sf"/>
</dbReference>